<evidence type="ECO:0000313" key="2">
    <source>
        <dbReference type="EMBL" id="TYP93062.1"/>
    </source>
</evidence>
<dbReference type="EMBL" id="VNHT01000004">
    <property type="protein sequence ID" value="TYP93062.1"/>
    <property type="molecule type" value="Genomic_DNA"/>
</dbReference>
<name>A0A1H2XY59_9PROT</name>
<reference evidence="1 3" key="1">
    <citation type="submission" date="2016-10" db="EMBL/GenBank/DDBJ databases">
        <authorList>
            <person name="de Groot N.N."/>
        </authorList>
    </citation>
    <scope>NUCLEOTIDE SEQUENCE [LARGE SCALE GENOMIC DNA]</scope>
    <source>
        <strain evidence="1 3">Nm110</strain>
    </source>
</reference>
<reference evidence="2 4" key="2">
    <citation type="submission" date="2019-07" db="EMBL/GenBank/DDBJ databases">
        <title>Active sludge and wastewater microbial communities from Klosterneuburg, Austria.</title>
        <authorList>
            <person name="Wagner M."/>
        </authorList>
    </citation>
    <scope>NUCLEOTIDE SEQUENCE [LARGE SCALE GENOMIC DNA]</scope>
    <source>
        <strain evidence="2 4">Nm2</strain>
    </source>
</reference>
<evidence type="ECO:0000313" key="1">
    <source>
        <dbReference type="EMBL" id="SDW97892.1"/>
    </source>
</evidence>
<dbReference type="Proteomes" id="UP000183454">
    <property type="component" value="Unassembled WGS sequence"/>
</dbReference>
<sequence length="54" mass="6115">MLFLHGLIMNEGHEKKFLAGLEYELVSGFASHPLFVQWVEEQIKAGMVQLGVNK</sequence>
<organism evidence="1 3">
    <name type="scientific">Nitrosomonas communis</name>
    <dbReference type="NCBI Taxonomy" id="44574"/>
    <lineage>
        <taxon>Bacteria</taxon>
        <taxon>Pseudomonadati</taxon>
        <taxon>Pseudomonadota</taxon>
        <taxon>Betaproteobacteria</taxon>
        <taxon>Nitrosomonadales</taxon>
        <taxon>Nitrosomonadaceae</taxon>
        <taxon>Nitrosomonas</taxon>
    </lineage>
</organism>
<gene>
    <name evidence="2" type="ORF">BCL69_100463</name>
    <name evidence="1" type="ORF">SAMN05421882_104419</name>
</gene>
<protein>
    <submittedName>
        <fullName evidence="1">Uncharacterized protein</fullName>
    </submittedName>
</protein>
<dbReference type="Proteomes" id="UP000324176">
    <property type="component" value="Unassembled WGS sequence"/>
</dbReference>
<dbReference type="AlphaFoldDB" id="A0A1H2XY59"/>
<evidence type="ECO:0000313" key="4">
    <source>
        <dbReference type="Proteomes" id="UP000324176"/>
    </source>
</evidence>
<proteinExistence type="predicted"/>
<accession>A0A1H2XY59</accession>
<evidence type="ECO:0000313" key="3">
    <source>
        <dbReference type="Proteomes" id="UP000183454"/>
    </source>
</evidence>
<dbReference type="EMBL" id="FNNH01000044">
    <property type="protein sequence ID" value="SDW97892.1"/>
    <property type="molecule type" value="Genomic_DNA"/>
</dbReference>